<dbReference type="Pfam" id="PF21119">
    <property type="entry name" value="RYDR_Jsol"/>
    <property type="match status" value="1"/>
</dbReference>
<dbReference type="InterPro" id="IPR048581">
    <property type="entry name" value="RYDR_Jsol"/>
</dbReference>
<dbReference type="Gene3D" id="1.10.238.10">
    <property type="entry name" value="EF-hand"/>
    <property type="match status" value="1"/>
</dbReference>
<keyword evidence="2" id="KW-0813">Transport</keyword>
<feature type="region of interest" description="Disordered" evidence="14">
    <location>
        <begin position="3651"/>
        <end position="3682"/>
    </location>
</feature>
<reference evidence="18" key="1">
    <citation type="submission" date="2023-03" db="EMBL/GenBank/DDBJ databases">
        <title>Chromosome-level genomes of two armyworms, Mythimna separata and Mythimna loreyi, provide insights into the biosynthesis and reception of sex pheromones.</title>
        <authorList>
            <person name="Zhao H."/>
        </authorList>
    </citation>
    <scope>NUCLEOTIDE SEQUENCE</scope>
    <source>
        <strain evidence="18">BeijingLab</strain>
        <tissue evidence="18">Pupa</tissue>
    </source>
</reference>
<feature type="region of interest" description="Disordered" evidence="14">
    <location>
        <begin position="5275"/>
        <end position="5314"/>
    </location>
</feature>
<comment type="caution">
    <text evidence="18">The sequence shown here is derived from an EMBL/GenBank/DDBJ whole genome shotgun (WGS) entry which is preliminary data.</text>
</comment>
<dbReference type="GO" id="GO:0030018">
    <property type="term" value="C:Z disc"/>
    <property type="evidence" value="ECO:0007669"/>
    <property type="project" value="TreeGrafter"/>
</dbReference>
<dbReference type="InterPro" id="IPR035761">
    <property type="entry name" value="SPRY1_RyR"/>
</dbReference>
<dbReference type="SUPFAM" id="SSF49899">
    <property type="entry name" value="Concanavalin A-like lectins/glucanases"/>
    <property type="match status" value="2"/>
</dbReference>
<protein>
    <recommendedName>
        <fullName evidence="20">Ryanodine receptor</fullName>
    </recommendedName>
</protein>
<dbReference type="Pfam" id="PF02026">
    <property type="entry name" value="RyR"/>
    <property type="match status" value="4"/>
</dbReference>
<evidence type="ECO:0000313" key="19">
    <source>
        <dbReference type="Proteomes" id="UP001231518"/>
    </source>
</evidence>
<accession>A0AAD8DKG6</accession>
<evidence type="ECO:0000256" key="10">
    <source>
        <dbReference type="ARBA" id="ARBA00023065"/>
    </source>
</evidence>
<evidence type="ECO:0000256" key="15">
    <source>
        <dbReference type="SAM" id="Phobius"/>
    </source>
</evidence>
<feature type="domain" description="B30.2/SPRY" evidence="16">
    <location>
        <begin position="583"/>
        <end position="809"/>
    </location>
</feature>
<feature type="compositionally biased region" description="Basic residues" evidence="14">
    <location>
        <begin position="4326"/>
        <end position="4336"/>
    </location>
</feature>
<dbReference type="GO" id="GO:0034704">
    <property type="term" value="C:calcium channel complex"/>
    <property type="evidence" value="ECO:0007669"/>
    <property type="project" value="TreeGrafter"/>
</dbReference>
<keyword evidence="10" id="KW-0406">Ion transport</keyword>
<dbReference type="CDD" id="cd23278">
    <property type="entry name" value="beta-trefoil_MIR_RyR"/>
    <property type="match status" value="1"/>
</dbReference>
<dbReference type="SMART" id="SM00472">
    <property type="entry name" value="MIR"/>
    <property type="match status" value="4"/>
</dbReference>
<dbReference type="InterPro" id="IPR001870">
    <property type="entry name" value="B30.2/SPRY"/>
</dbReference>
<dbReference type="InterPro" id="IPR035910">
    <property type="entry name" value="RyR/IP3R_RIH_dom_sf"/>
</dbReference>
<dbReference type="SUPFAM" id="SSF100909">
    <property type="entry name" value="IP3 receptor type 1 binding core, domain 2"/>
    <property type="match status" value="1"/>
</dbReference>
<feature type="region of interest" description="Disordered" evidence="14">
    <location>
        <begin position="4589"/>
        <end position="4614"/>
    </location>
</feature>
<keyword evidence="8" id="KW-0703">Sarcoplasmic reticulum</keyword>
<dbReference type="InterPro" id="IPR016093">
    <property type="entry name" value="MIR_motif"/>
</dbReference>
<dbReference type="PRINTS" id="PR00795">
    <property type="entry name" value="RYANODINER"/>
</dbReference>
<feature type="transmembrane region" description="Helical" evidence="15">
    <location>
        <begin position="5188"/>
        <end position="5208"/>
    </location>
</feature>
<gene>
    <name evidence="18" type="ORF">PYW07_010827</name>
</gene>
<dbReference type="FunFam" id="2.60.120.920:FF:000002">
    <property type="entry name" value="ryanodine receptor isoform X2"/>
    <property type="match status" value="1"/>
</dbReference>
<dbReference type="GO" id="GO:0014808">
    <property type="term" value="P:release of sequestered calcium ion into cytosol by sarcoplasmic reticulum"/>
    <property type="evidence" value="ECO:0007669"/>
    <property type="project" value="TreeGrafter"/>
</dbReference>
<dbReference type="CDD" id="cd12879">
    <property type="entry name" value="SPRY3_RyR"/>
    <property type="match status" value="1"/>
</dbReference>
<feature type="region of interest" description="Disordered" evidence="14">
    <location>
        <begin position="2364"/>
        <end position="2384"/>
    </location>
</feature>
<comment type="subcellular location">
    <subcellularLocation>
        <location evidence="1">Sarcoplasmic reticulum membrane</location>
        <topology evidence="1">Multi-pass membrane protein</topology>
    </subcellularLocation>
</comment>
<dbReference type="FunFam" id="1.25.10.30:FF:000002">
    <property type="entry name" value="ryanodine receptor isoform X2"/>
    <property type="match status" value="1"/>
</dbReference>
<dbReference type="Gene3D" id="1.10.287.70">
    <property type="match status" value="1"/>
</dbReference>
<feature type="compositionally biased region" description="Acidic residues" evidence="14">
    <location>
        <begin position="4591"/>
        <end position="4611"/>
    </location>
</feature>
<dbReference type="FunFam" id="2.80.10.50:FF:000021">
    <property type="entry name" value="Ryanodine receptor, isoform F"/>
    <property type="match status" value="1"/>
</dbReference>
<evidence type="ECO:0000259" key="16">
    <source>
        <dbReference type="PROSITE" id="PS50188"/>
    </source>
</evidence>
<dbReference type="CDD" id="cd12878">
    <property type="entry name" value="SPRY2_RyR"/>
    <property type="match status" value="1"/>
</dbReference>
<dbReference type="InterPro" id="IPR035762">
    <property type="entry name" value="SPRY3_RyR"/>
</dbReference>
<dbReference type="FunFam" id="1.10.490.160:FF:000003">
    <property type="entry name" value="Ryanodine receptor, isoform E"/>
    <property type="match status" value="1"/>
</dbReference>
<dbReference type="Gene3D" id="6.20.350.10">
    <property type="match status" value="2"/>
</dbReference>
<proteinExistence type="predicted"/>
<evidence type="ECO:0000256" key="6">
    <source>
        <dbReference type="ARBA" id="ARBA00022737"/>
    </source>
</evidence>
<dbReference type="FunFam" id="1.10.287.70:FF:000017">
    <property type="entry name" value="ryanodine receptor isoform X2"/>
    <property type="match status" value="1"/>
</dbReference>
<dbReference type="InterPro" id="IPR014821">
    <property type="entry name" value="Ins145_P3_rcpt"/>
</dbReference>
<feature type="transmembrane region" description="Helical" evidence="15">
    <location>
        <begin position="5382"/>
        <end position="5403"/>
    </location>
</feature>
<evidence type="ECO:0000256" key="3">
    <source>
        <dbReference type="ARBA" id="ARBA00022568"/>
    </source>
</evidence>
<dbReference type="InterPro" id="IPR011992">
    <property type="entry name" value="EF-hand-dom_pair"/>
</dbReference>
<dbReference type="PANTHER" id="PTHR46399:SF8">
    <property type="entry name" value="B30.2_SPRY DOMAIN-CONTAINING PROTEIN"/>
    <property type="match status" value="1"/>
</dbReference>
<evidence type="ECO:0008006" key="20">
    <source>
        <dbReference type="Google" id="ProtNLM"/>
    </source>
</evidence>
<dbReference type="FunFam" id="2.60.120.920:FF:000003">
    <property type="entry name" value="ryanodine receptor isoform X2"/>
    <property type="match status" value="1"/>
</dbReference>
<dbReference type="Pfam" id="PF00520">
    <property type="entry name" value="Ion_trans"/>
    <property type="match status" value="1"/>
</dbReference>
<dbReference type="Pfam" id="PF01365">
    <property type="entry name" value="RYDR_ITPR"/>
    <property type="match status" value="2"/>
</dbReference>
<organism evidence="18 19">
    <name type="scientific">Mythimna separata</name>
    <name type="common">Oriental armyworm</name>
    <name type="synonym">Pseudaletia separata</name>
    <dbReference type="NCBI Taxonomy" id="271217"/>
    <lineage>
        <taxon>Eukaryota</taxon>
        <taxon>Metazoa</taxon>
        <taxon>Ecdysozoa</taxon>
        <taxon>Arthropoda</taxon>
        <taxon>Hexapoda</taxon>
        <taxon>Insecta</taxon>
        <taxon>Pterygota</taxon>
        <taxon>Neoptera</taxon>
        <taxon>Endopterygota</taxon>
        <taxon>Lepidoptera</taxon>
        <taxon>Glossata</taxon>
        <taxon>Ditrysia</taxon>
        <taxon>Noctuoidea</taxon>
        <taxon>Noctuidae</taxon>
        <taxon>Noctuinae</taxon>
        <taxon>Hadenini</taxon>
        <taxon>Mythimna</taxon>
    </lineage>
</organism>
<dbReference type="Proteomes" id="UP001231518">
    <property type="component" value="Chromosome 26"/>
</dbReference>
<dbReference type="InterPro" id="IPR000699">
    <property type="entry name" value="RIH_dom"/>
</dbReference>
<dbReference type="InterPro" id="IPR036300">
    <property type="entry name" value="MIR_dom_sf"/>
</dbReference>
<dbReference type="Gene3D" id="2.60.120.920">
    <property type="match status" value="3"/>
</dbReference>
<dbReference type="GO" id="GO:0005790">
    <property type="term" value="C:smooth endoplasmic reticulum"/>
    <property type="evidence" value="ECO:0007669"/>
    <property type="project" value="TreeGrafter"/>
</dbReference>
<keyword evidence="6" id="KW-0677">Repeat</keyword>
<dbReference type="InterPro" id="IPR005821">
    <property type="entry name" value="Ion_trans_dom"/>
</dbReference>
<keyword evidence="5 15" id="KW-0812">Transmembrane</keyword>
<feature type="compositionally biased region" description="Gly residues" evidence="14">
    <location>
        <begin position="5419"/>
        <end position="5444"/>
    </location>
</feature>
<dbReference type="GO" id="GO:0033017">
    <property type="term" value="C:sarcoplasmic reticulum membrane"/>
    <property type="evidence" value="ECO:0007669"/>
    <property type="project" value="UniProtKB-SubCell"/>
</dbReference>
<dbReference type="GO" id="GO:0042383">
    <property type="term" value="C:sarcolemma"/>
    <property type="evidence" value="ECO:0007669"/>
    <property type="project" value="TreeGrafter"/>
</dbReference>
<keyword evidence="12" id="KW-1071">Ligand-gated ion channel</keyword>
<dbReference type="Pfam" id="PF00622">
    <property type="entry name" value="SPRY"/>
    <property type="match status" value="3"/>
</dbReference>
<evidence type="ECO:0000256" key="2">
    <source>
        <dbReference type="ARBA" id="ARBA00022448"/>
    </source>
</evidence>
<feature type="region of interest" description="Disordered" evidence="14">
    <location>
        <begin position="4316"/>
        <end position="4341"/>
    </location>
</feature>
<dbReference type="FunFam" id="2.80.10.50:FF:000022">
    <property type="entry name" value="Ryanodine receptor, isoform E"/>
    <property type="match status" value="1"/>
</dbReference>
<keyword evidence="11 15" id="KW-0472">Membrane</keyword>
<dbReference type="Pfam" id="PF08454">
    <property type="entry name" value="RIH_assoc"/>
    <property type="match status" value="1"/>
</dbReference>
<dbReference type="Pfam" id="PF02815">
    <property type="entry name" value="MIR"/>
    <property type="match status" value="1"/>
</dbReference>
<feature type="compositionally biased region" description="Basic residues" evidence="14">
    <location>
        <begin position="1376"/>
        <end position="1386"/>
    </location>
</feature>
<evidence type="ECO:0000256" key="4">
    <source>
        <dbReference type="ARBA" id="ARBA00022673"/>
    </source>
</evidence>
<dbReference type="Gene3D" id="1.25.10.30">
    <property type="entry name" value="IP3 receptor type 1 binding core, RIH domain"/>
    <property type="match status" value="1"/>
</dbReference>
<dbReference type="GO" id="GO:0006941">
    <property type="term" value="P:striated muscle contraction"/>
    <property type="evidence" value="ECO:0007669"/>
    <property type="project" value="TreeGrafter"/>
</dbReference>
<feature type="domain" description="B30.2/SPRY" evidence="16">
    <location>
        <begin position="1038"/>
        <end position="1221"/>
    </location>
</feature>
<dbReference type="PROSITE" id="PS50188">
    <property type="entry name" value="B302_SPRY"/>
    <property type="match status" value="3"/>
</dbReference>
<evidence type="ECO:0000256" key="12">
    <source>
        <dbReference type="ARBA" id="ARBA00023286"/>
    </source>
</evidence>
<feature type="transmembrane region" description="Helical" evidence="15">
    <location>
        <begin position="5657"/>
        <end position="5679"/>
    </location>
</feature>
<evidence type="ECO:0000259" key="17">
    <source>
        <dbReference type="PROSITE" id="PS50919"/>
    </source>
</evidence>
<dbReference type="GO" id="GO:0006874">
    <property type="term" value="P:intracellular calcium ion homeostasis"/>
    <property type="evidence" value="ECO:0007669"/>
    <property type="project" value="InterPro"/>
</dbReference>
<dbReference type="Gene3D" id="1.10.490.160">
    <property type="match status" value="1"/>
</dbReference>
<evidence type="ECO:0000256" key="11">
    <source>
        <dbReference type="ARBA" id="ARBA00023136"/>
    </source>
</evidence>
<dbReference type="Pfam" id="PF08709">
    <property type="entry name" value="Ins145_P3_rec"/>
    <property type="match status" value="1"/>
</dbReference>
<dbReference type="CDD" id="cd12877">
    <property type="entry name" value="SPRY1_RyR"/>
    <property type="match status" value="1"/>
</dbReference>
<evidence type="ECO:0000313" key="18">
    <source>
        <dbReference type="EMBL" id="KAJ8706050.1"/>
    </source>
</evidence>
<dbReference type="InterPro" id="IPR003877">
    <property type="entry name" value="SPRY_dom"/>
</dbReference>
<keyword evidence="13" id="KW-0407">Ion channel</keyword>
<dbReference type="SUPFAM" id="SSF47473">
    <property type="entry name" value="EF-hand"/>
    <property type="match status" value="1"/>
</dbReference>
<feature type="region of interest" description="Disordered" evidence="14">
    <location>
        <begin position="1364"/>
        <end position="1490"/>
    </location>
</feature>
<evidence type="ECO:0000256" key="1">
    <source>
        <dbReference type="ARBA" id="ARBA00004326"/>
    </source>
</evidence>
<dbReference type="Pfam" id="PF06459">
    <property type="entry name" value="RR_TM4-6"/>
    <property type="match status" value="1"/>
</dbReference>
<evidence type="ECO:0000256" key="8">
    <source>
        <dbReference type="ARBA" id="ARBA00022951"/>
    </source>
</evidence>
<keyword evidence="3" id="KW-0109">Calcium transport</keyword>
<dbReference type="SUPFAM" id="SSF82109">
    <property type="entry name" value="MIR domain"/>
    <property type="match status" value="2"/>
</dbReference>
<dbReference type="InterPro" id="IPR013333">
    <property type="entry name" value="Ryan_recept"/>
</dbReference>
<dbReference type="InterPro" id="IPR035764">
    <property type="entry name" value="SPRY2_RyR"/>
</dbReference>
<evidence type="ECO:0000256" key="9">
    <source>
        <dbReference type="ARBA" id="ARBA00022989"/>
    </source>
</evidence>
<dbReference type="Gene3D" id="2.80.10.50">
    <property type="match status" value="2"/>
</dbReference>
<dbReference type="InterPro" id="IPR009460">
    <property type="entry name" value="Ryanrecept_TM4-6"/>
</dbReference>
<dbReference type="PANTHER" id="PTHR46399">
    <property type="entry name" value="B30.2/SPRY DOMAIN-CONTAINING PROTEIN"/>
    <property type="match status" value="1"/>
</dbReference>
<feature type="compositionally biased region" description="Polar residues" evidence="14">
    <location>
        <begin position="1392"/>
        <end position="1417"/>
    </location>
</feature>
<feature type="domain" description="MIR" evidence="17">
    <location>
        <begin position="100"/>
        <end position="154"/>
    </location>
</feature>
<evidence type="ECO:0000256" key="7">
    <source>
        <dbReference type="ARBA" id="ARBA00022837"/>
    </source>
</evidence>
<feature type="transmembrane region" description="Helical" evidence="15">
    <location>
        <begin position="5470"/>
        <end position="5489"/>
    </location>
</feature>
<dbReference type="SMART" id="SM00449">
    <property type="entry name" value="SPRY"/>
    <property type="match status" value="3"/>
</dbReference>
<keyword evidence="7" id="KW-0106">Calcium</keyword>
<evidence type="ECO:0000256" key="14">
    <source>
        <dbReference type="SAM" id="MobiDB-lite"/>
    </source>
</evidence>
<feature type="region of interest" description="Disordered" evidence="14">
    <location>
        <begin position="5419"/>
        <end position="5449"/>
    </location>
</feature>
<feature type="transmembrane region" description="Helical" evidence="15">
    <location>
        <begin position="5733"/>
        <end position="5756"/>
    </location>
</feature>
<keyword evidence="19" id="KW-1185">Reference proteome</keyword>
<keyword evidence="4" id="KW-0107">Calcium channel</keyword>
<dbReference type="EMBL" id="JARGEI010000029">
    <property type="protein sequence ID" value="KAJ8706050.1"/>
    <property type="molecule type" value="Genomic_DNA"/>
</dbReference>
<evidence type="ECO:0000256" key="5">
    <source>
        <dbReference type="ARBA" id="ARBA00022692"/>
    </source>
</evidence>
<dbReference type="FunFam" id="2.60.120.920:FF:000069">
    <property type="entry name" value="Ryanodine receptor 44F"/>
    <property type="match status" value="1"/>
</dbReference>
<dbReference type="InterPro" id="IPR043136">
    <property type="entry name" value="B30.2/SPRY_sf"/>
</dbReference>
<dbReference type="InterPro" id="IPR015925">
    <property type="entry name" value="Ryanodine_IP3_receptor"/>
</dbReference>
<sequence>MAEAEGGASEQDDVSFLRTEDMVCLSCTATGERVCLAAEGFGNRHCFLENIADKNIPPDLSQCVFVIEQALSVRALQELVTAAGSETGKENLGKGTGSGHRTLLYGNAILLRHLNSDMYLACLSTSSSQDKLAFDVGLQEHSQGEACWWTLHPASKQRSEGEKVRVGDDLILVSVATERYLHTTKENEVSIVNASFHVTHWSVQPYGTGISRMKYVGYVFGGDVLRFFHGGDECLTIPSTWTKDGGQNIVVYEGGSVMSQARSLWRLELARTKWAGGFINWYHPMRIRHITTGRYLGVNDQNELYLVSREEATTASCAFCLRQEKDDQKQVLEDKDLEVIGAPIIKYGDSTVIVQHSETGLWLSYKSYETKKKGLGKVEEKQAILHEEGKMDDGLDFSRSQEEESRTARVIRKCSSLFTKFINGLETLQENRRHSMFFASVNLGEMVMCLEDLINYFAQPDEDMEHEEKQNRFRALRNRQDLFQEEGILNLILEAIDKINVITSQGFLAGFLAGDESGQSWEMISGYLYQLLAAIIKGNHTNCAQFANSNRLNWLFSRLGSQASGEGTGMLDVLHCVLIDSPEALNMMRDEHIKVIISLLEKHGRDPKVLDVLCSLCVGNGVAVRSSQNNICDYLLPGKNLLLQTALVDHVSSVRPNIFVGRVEGSAVYRKWYFEVTMDHIEKTTHMMPHLRIGWANTTGYVPYPGGGEKWGGNGVGDDLYSYGFDGAYLWSGGRKTMVNRTHHEEPYIRKGDVIGCALDLTVPIINFMFNGMRVTGSFTNFNLEGMFFPVISCSSKLSCRFLLGGEHGRLRYAAPEGYSPLVESLLPQQILSLEPCFYFGNLSKRALAGPPLVQDDTAFVPTPVDTLQITLPSYVEQIRDKLAENIHEMWAMNKIEAGWMYGDQREDLHKIHPCLVPFERLPPAEKRYDIQLAVQTLKTILALGYYISLDKPPARIRNVRLPNEPFMQSNGYKPAPLDLSAVTLTPKMDELVDQLAENTHNLWARERIQQGWTYGLNEDPDMHRSPHLVPYPKVDDAIKKANRDTASETVRTLLVYGYNLDPPTGEQHEALLLEASKQKQADFRTYRAEKNYAVSSGKWYFEFEILTAGPMRVGWAHADMAPGMMLGQDENSWAFDGYNEEKVYSGSTESFGKQWAVGDVVGVFLDLIDKTISFSLNGELLMDALGGETTFADVQGDNFVPACTLGVGQKARLTYGQDVNTLKYFTTCGLQEGYEPFCVNMKRDVTHWYTKDQPIFENTDEMIDTRIDVTRIPAGSETPPCLKISHNTFETMEKANWEFLRLSLPVICHLEFIDEAEKARRWIEIKDRQQILMKEAVEAQMPAHIDQIMRSGFTMNDIKGLHYEDNQEEMPSTSKVKRQPSRPPRKGSMTRGVSIQNYNNLQPGQVNGMNRSTSEAEMSKYELGGAQSLTPDDKKDKRGRSPFKFFRSKRGESNDRAKTRKSKTPDPFSDTEVSPERGPRRPNPQIKVSQANQRYNGMNARPSRANLYGSQVGLNSNAQMTTPTQDRKQMTTSTLAQSATETVGNEIFDAECLKLINEYFYGVRIFPGQDPTHVYIGWVTTQYHLHSKDFNQSKVTKSSVIITDDYDRVIENVNRQSCYMVRADELYNEVMAEATAKGASQGMFIGCSVDTSTGTVSFTCEGKDTSFKFKMEPETKLFPAIFVEATSKEILQIELGRSTTSLPLSAAVLPTSDKHVIPQFPPRLKVQCLKPHQWARVSVFRYNWQLYQQLVCRSAADERQARHPAVPAQAEVLPTSDKHVIPQFPPRLKVQCLKPHQWARVPNQSLQVHALKLSDIRGWSMLCEDAVSMLALHIPEEDRCIDILELIEMDKLLSFHSHTLTLYAALCYQSNYRAAHALCTHVDQKQLLYAIQSQYMSGPLRQGFYDLLIALHLESHATTMEACKNEFVIPLGPELKCLYEDPDMGHSLRSLQTESVRPQMKMTDIAESITEISNLYSPYFPLEVVREFVMQALAEAVETNQVHNRDPVGGSNENLFLPLIKLVDRLLLVGMMRDEDVEKLLIMTNPETWDPSFDKEGKDEHRKGLLHMKMAEGAKLQMCYLLQHLNDIQLRHRVEAIIAFAHDFVGDLQADQLRRYTEIKQSDLPSAVAAKKTREFRCPPREQMNAILSFKHLEESEDKDNCPCGEELIARMNDFHESLMAHVSLHALQEPDGEDNQEPEVKPGAFGKLYNIINTVKELEEEAKAIEEPIRKTPEEKFRKVLIQTIVNWAEESQIETPKLVREMFSLLVRQYDAVGELIRALEKTYVINAKTKLDVAEMWVGLSQIRALLPVQMSQEEEELMRKRLWKLVNNHTFFQHPDLIRVLRVHENVMAVMMNTLGRRAQAQSDAQPASPPVAEDKPEKDTSHEMVVACCRFLCYFCRTGRQNQKAMFDHFDFLLENSNILLSRPSLRGSTPLDVAYSSLMENTELALALREHYLEKIAVYLSRCGLQSNSELVEKGYPDLGWDPVEGERYLDFLRFCVWVNGESVEENANLVIRLLIRRPECLGPALRGEGEGLLKAIVDANKMSERIADRRKLREMEQEGDVNFSHPLPESDEDEDYIDTGAAILNFYCTLVDLLGRCAPDAGVIALVSISCLSDEDEDYIDTGAAILNFYCTLVDLLGRCAPDAGVIALVSISCLSDEDEDYIDTGAAILNFYCTLVDLLGRCAPDAGVIALVSISCLSDEDEDYIDTGAAILNFYCTLVDLLGRCAPDAGVIALVSISCLSDEDEDYIDTGAAILNFYCTLVDLLGRCAPDAGVIALVSISCLSDEDEDYIDTGAAILNFYCTLVDLLGRCAPDAGVIALVSISCLSDEDEDYIDTGAAILNFYCTLVDLLGRCAPDAGVIALVSISCLSDEDEDYIDTGAAILNFYCTLVDLLGRCAPDAGVIALVSISCLSDEDEDYIDTGAAILNFYCTLVDLLGRCAPDAGVIALVSISCLSDEDEDYIDTGAAILNFYCTLVDLLGRCAPDAGVIALVSISCLSDEDEDYIDTGAAILNFYCTLVDLLGRCAPDAGVIALVSISCLSDEDEDYIDTGAAILNFYCTLVDLLGRCAPDAGVIALVSISCLSDEDEDYIDTGAAILNFYCTLVDLLGRCAPDAGVIALLSISCLSDEDEDYIDTGAAILNFYCTLVDLLGRCAPDAGVIALVSISCLSDEDEDYIDTGAAILNFYCTLVDLLGRCAPDAGVIALVSISCLSDEDEDYIDTGAAILNFYCTLVDLLGRCAPDAGVIALGKNESLRARAILRSLVPLEDLQGVLSLRFTLNNPAAGEERPKSDMPSGLIPGHKQSVGLFLERVYGIETQELFYKLLEEAFLPDLRAATMLDRNDGCESDMALSMNRYIGNSILPLLIKHAYFYNEAENYASLLDATLHTVYRLSKNRMLTKGQREAVSDFLVALTSAMQPSMLLKLLRKLTVDVSKLSEYTTVALRLLTLHYERCAKYYGSTGPGQGVYGASSDEEKRLTMMLFSNIFDSLSKMDYEPELFGKALPCLIAIGCALPPDYSLSKNYDDEFYGKEQVTGDLDNPQYDPQPINTSSVALNNDLNTIVQKFSEHYHDAWASRKIENGWVYGEGWSDSQKTHPRLKPYNMLNDYEKERYKEPVRESLKALLAIGWSVEHSEVDIPSTNRSSMRRQSKSGGRPPDIVTDSATPFNYNPHPVDMTNLTLSREMQNMAERLADNAHDIWAKKKKEELTTNGGGIHPQLVPYDLLTDKEKKKDRERSQEFLKYLQYQGYKLHRPSKAPQSDTEQTTTGVAIELRFAYSLLEKLIQYIDRATINMKLLKPSTTFSRRSSFKTSTRDIKFFSKVVLPLMEKYFSTHRNYFIAVATATNNVGAASLKEKEMVAALFCKLASLLRSRLAAFGPDVRITVRCLQVLVKGIDAKSLVKNCPEFIRTSMLTFFNNVADDVGHTIMNLQEGKYAHLRGTHLKTSTSLGYINGVLLPILTAKFDHLANCEYGADLLLDEIQVASYKMLGSLYALGTDASLTHDRKYLKTEIERHKPALGSCLGAFSSTFPVAFLEPHLNKHNQFSLLNRIADHSLEAQDIMQKMEQCMPTLETILGEVDQFVESDKTYNEAPHIIDVVLPLLCSYLPFWWAQGPDNVTPTGGNHVTMVTAEHMNQLLKNVLKLIKKNIGNENAPWMTRIATYTQQIIINSSEELLRDSFLPLAERVRKRTDNMFHKEESLRGFIKSSTDDTSQVESQIQEDWQLLVRDIYSFYPLLIKYVDLQRNHWLRNNVPEAEELYNHVAEIFNIWSKSQYFLKEEQNFISANEIDNMVLIMPTATRRVTAVTDGTPQAGGKKKKKHRDKKRDKDKEVQASLMVACLKRLLPVGLNLFAGREQELVQHCKDRFLKVGTLKKMSEQDVAEFAKTQLTLPDKIDPADEMSWQHYLYSKLGSKSKSNITVETAENKAKIIDDTVERIVAMSKVLFGLHMIDHPQQMSKNVYRSVVSIQRKRAVIACFRQTSLHSLPRHRACNIFARTYYELWLEEENIGQEVMIEDLTQSFEDAELKKSDVVEEGEKPDPLTQLVTTFCRGAMTERSGALQEDPLYMSYAHIIAKSCGEEEEEGGGEEEEGGGEAEAEDEGRASIHEQEMEKQKLLFHQARLADRGVAEMVLLHISASKGLPSEMVMKTLQLGISILRGGNIDIQMGMLNHLKDKKDVGFFTSIAGLMNSCSVLDLDAFERNTKAEGLGVGLEGAAGEKNMHDAEFTCALFRFIQLTCEGHNLDWQNYLRTQAGNTTTVNVVICTVDYLLRLQESIMDFYWHYSSKELIDPAGKANFFKAIGVASQVFNTLTEVIQGPCTQNQQALAHSRLWDAVGGFLFLFSHMQDKLSKHSSQVDLLKELLNLQKDMITMMLSMLEGNVVNGTIGKQMVDTLVESASNVELILKYFDMFLKLKDLTSSASFQEIDANNDGWVLPKDFKEKMEQQKSYTPEEIEFLLACCETNHDGKLDYIGFCDRFHEPAKEIGFNLAVLLTNLSEHMPNEPRLARFLETAGSVLNYFEPFLGRIEIMGGSKRIERVYFEIKESNIEQWEKPQIKESKRAFFYSIVTEGGDKEKLEAFVNFCEDAIFEMTHASGLMAASEETVGGTKNREASYMYMGDDDDERAGKDPFRRGLQSVKDGISTAFSSLSPSNIKQKIADMQQMPPAELAVGFFKMFFYLFYYLGYGVLVVVRYIFGVLLGLMRGPQTDEPPPEPTEEEKIGQLRHRLLATQSSRHLPALPPADDTGQLQVSAFGLDITKEDNGQIQVKPHESPSTSTPSSGEEAEVSPDEGTEHSEEQRPPSLIDLLGGEQAKKQAQERMEAQAAQQAAMSAIEAESKKAVQVPAPSALSQVDLSQYTRRAVSFLARNFYNLKYVALVLAFCINFVLLFYKVSTLDAEGGEGSGIGDIITGGGGGSGSGSGSGSGDGGSGESGEDDDPLEVVHIDEDFFYMEHVIKVAAAMHSVVSLAILIGYYHLKVPLAIFKREKEIARKLEFDGLYIAEQPEDDDLKSHWDKLVISAKSFPVNYWDKFVKKKVRAKYSETYDFDSISNMLGMEKTSFTTQEEEGSKGLIHYIINIDWRYQVWKAGVTITDNSFLYSLWYFSFSVMGNFNNFFFAAHLLDVAVGFKTLRTILQSVTHNGKQLVLTVMLLTIIVYIYTVIAFNFFRKFYVQEEDDEVNRNCHDMLTCFVFNLYKGVRAGGGIGDELEPPDGDDSEVYRIIFDITFFFFIIVILLAILQGLIIDAFGELRDQLESVKEDMESNCFICGINKDYFDKVPHGFDTHVQREHNLANYMFFLMHLINKPDTEYTGQETYVWNMYTQRCWDFFPVGDCFRKQYEDLMGE</sequence>
<name>A0AAD8DKG6_MYTSE</name>
<dbReference type="GO" id="GO:0005219">
    <property type="term" value="F:ryanodine-sensitive calcium-release channel activity"/>
    <property type="evidence" value="ECO:0007669"/>
    <property type="project" value="InterPro"/>
</dbReference>
<keyword evidence="9 15" id="KW-1133">Transmembrane helix</keyword>
<dbReference type="InterPro" id="IPR013662">
    <property type="entry name" value="RIH_assoc-dom"/>
</dbReference>
<dbReference type="InterPro" id="IPR013320">
    <property type="entry name" value="ConA-like_dom_sf"/>
</dbReference>
<evidence type="ECO:0000256" key="13">
    <source>
        <dbReference type="ARBA" id="ARBA00023303"/>
    </source>
</evidence>
<dbReference type="PROSITE" id="PS50919">
    <property type="entry name" value="MIR"/>
    <property type="match status" value="1"/>
</dbReference>
<feature type="domain" description="B30.2/SPRY" evidence="16">
    <location>
        <begin position="1491"/>
        <end position="1701"/>
    </location>
</feature>
<dbReference type="FunFam" id="1.10.238.10:FF:000132">
    <property type="entry name" value="Ryanodine receptor 44F"/>
    <property type="match status" value="1"/>
</dbReference>
<dbReference type="InterPro" id="IPR003032">
    <property type="entry name" value="Ryanodine_rcpt"/>
</dbReference>